<comment type="caution">
    <text evidence="2">The sequence shown here is derived from an EMBL/GenBank/DDBJ whole genome shotgun (WGS) entry which is preliminary data.</text>
</comment>
<name>A0A9P0JYE8_ACAOB</name>
<protein>
    <submittedName>
        <fullName evidence="2">Uncharacterized protein</fullName>
    </submittedName>
</protein>
<gene>
    <name evidence="2" type="ORF">ACAOBT_LOCUS4344</name>
</gene>
<organism evidence="2 3">
    <name type="scientific">Acanthoscelides obtectus</name>
    <name type="common">Bean weevil</name>
    <name type="synonym">Bruchus obtectus</name>
    <dbReference type="NCBI Taxonomy" id="200917"/>
    <lineage>
        <taxon>Eukaryota</taxon>
        <taxon>Metazoa</taxon>
        <taxon>Ecdysozoa</taxon>
        <taxon>Arthropoda</taxon>
        <taxon>Hexapoda</taxon>
        <taxon>Insecta</taxon>
        <taxon>Pterygota</taxon>
        <taxon>Neoptera</taxon>
        <taxon>Endopterygota</taxon>
        <taxon>Coleoptera</taxon>
        <taxon>Polyphaga</taxon>
        <taxon>Cucujiformia</taxon>
        <taxon>Chrysomeloidea</taxon>
        <taxon>Chrysomelidae</taxon>
        <taxon>Bruchinae</taxon>
        <taxon>Bruchini</taxon>
        <taxon>Acanthoscelides</taxon>
    </lineage>
</organism>
<dbReference type="AlphaFoldDB" id="A0A9P0JYE8"/>
<proteinExistence type="predicted"/>
<reference evidence="2" key="1">
    <citation type="submission" date="2022-03" db="EMBL/GenBank/DDBJ databases">
        <authorList>
            <person name="Sayadi A."/>
        </authorList>
    </citation>
    <scope>NUCLEOTIDE SEQUENCE</scope>
</reference>
<evidence type="ECO:0000256" key="1">
    <source>
        <dbReference type="SAM" id="MobiDB-lite"/>
    </source>
</evidence>
<feature type="region of interest" description="Disordered" evidence="1">
    <location>
        <begin position="45"/>
        <end position="73"/>
    </location>
</feature>
<evidence type="ECO:0000313" key="3">
    <source>
        <dbReference type="Proteomes" id="UP001152888"/>
    </source>
</evidence>
<evidence type="ECO:0000313" key="2">
    <source>
        <dbReference type="EMBL" id="CAH1961781.1"/>
    </source>
</evidence>
<dbReference type="Proteomes" id="UP001152888">
    <property type="component" value="Unassembled WGS sequence"/>
</dbReference>
<accession>A0A9P0JYE8</accession>
<feature type="compositionally biased region" description="Polar residues" evidence="1">
    <location>
        <begin position="47"/>
        <end position="63"/>
    </location>
</feature>
<keyword evidence="3" id="KW-1185">Reference proteome</keyword>
<dbReference type="EMBL" id="CAKOFQ010006697">
    <property type="protein sequence ID" value="CAH1961781.1"/>
    <property type="molecule type" value="Genomic_DNA"/>
</dbReference>
<sequence length="166" mass="18670">MKGKTLSSQSQGLVLSLLNYFQQEKDNGGPLLPLIAVQEIYSEENSQDNLQPSVDDTNDQSELQSEKQSTEQPIENVIKSSCQSNGTNTIAKRKIFVYPKENPKRKMVTEDRRLSKAYDIIDSISSEPASSRDECSVYGEHVANKLRKLNERSRAILIHKINNASI</sequence>
<dbReference type="OrthoDB" id="8115787at2759"/>